<dbReference type="AlphaFoldDB" id="A0A6J4MAM3"/>
<keyword evidence="3" id="KW-0812">Transmembrane</keyword>
<sequence>MDVRRSAVGTTSRVRHGTGNVVKGMKAVTAVAMVLLVTVLSGCSGGGDGGGDGESAAGGGDAMVADDGSTAERGTATGLTTGALDATDVPARSVIKTGRVSLESRDLGPVRDEIDRLLGRYGGYVDNEETLNDSGGRVSSSTLQLRVPSTDFDAVLTGLKDVATVADVQQSAEDVTTEVIDVDARVRTAEVSLQRLRKFLGRAGAVDVVIRLESEIAEREAELASLRAQQRFLENQTSLATITVHMTRTDNPREDDPLADAGFLTGLRNGWQALGDVAVVAATVTGAALPFALVAGALLVPLALWLRTRRRRDPGRPVGPMAGPPLAFAGPGGPAGPGGTAGSSGDPSGSQPAPPAGP</sequence>
<evidence type="ECO:0000259" key="4">
    <source>
        <dbReference type="Pfam" id="PF14257"/>
    </source>
</evidence>
<gene>
    <name evidence="5" type="ORF">AVDCRST_MAG34-1942</name>
</gene>
<feature type="transmembrane region" description="Helical" evidence="3">
    <location>
        <begin position="287"/>
        <end position="306"/>
    </location>
</feature>
<dbReference type="InterPro" id="IPR025645">
    <property type="entry name" value="DUF4349"/>
</dbReference>
<reference evidence="5" key="1">
    <citation type="submission" date="2020-02" db="EMBL/GenBank/DDBJ databases">
        <authorList>
            <person name="Meier V. D."/>
        </authorList>
    </citation>
    <scope>NUCLEOTIDE SEQUENCE</scope>
    <source>
        <strain evidence="5">AVDCRST_MAG34</strain>
    </source>
</reference>
<keyword evidence="3" id="KW-1133">Transmembrane helix</keyword>
<evidence type="ECO:0000256" key="1">
    <source>
        <dbReference type="SAM" id="Coils"/>
    </source>
</evidence>
<protein>
    <recommendedName>
        <fullName evidence="4">DUF4349 domain-containing protein</fullName>
    </recommendedName>
</protein>
<dbReference type="Pfam" id="PF14257">
    <property type="entry name" value="DUF4349"/>
    <property type="match status" value="1"/>
</dbReference>
<feature type="compositionally biased region" description="Gly residues" evidence="2">
    <location>
        <begin position="330"/>
        <end position="342"/>
    </location>
</feature>
<feature type="compositionally biased region" description="Gly residues" evidence="2">
    <location>
        <begin position="47"/>
        <end position="61"/>
    </location>
</feature>
<dbReference type="EMBL" id="CADCUI010000045">
    <property type="protein sequence ID" value="CAA9353963.1"/>
    <property type="molecule type" value="Genomic_DNA"/>
</dbReference>
<proteinExistence type="predicted"/>
<evidence type="ECO:0000256" key="3">
    <source>
        <dbReference type="SAM" id="Phobius"/>
    </source>
</evidence>
<evidence type="ECO:0000256" key="2">
    <source>
        <dbReference type="SAM" id="MobiDB-lite"/>
    </source>
</evidence>
<feature type="coiled-coil region" evidence="1">
    <location>
        <begin position="209"/>
        <end position="236"/>
    </location>
</feature>
<name>A0A6J4MAM3_9ACTN</name>
<accession>A0A6J4MAM3</accession>
<keyword evidence="3" id="KW-0472">Membrane</keyword>
<feature type="compositionally biased region" description="Low complexity" evidence="2">
    <location>
        <begin position="319"/>
        <end position="329"/>
    </location>
</feature>
<feature type="domain" description="DUF4349" evidence="4">
    <location>
        <begin position="92"/>
        <end position="301"/>
    </location>
</feature>
<evidence type="ECO:0000313" key="5">
    <source>
        <dbReference type="EMBL" id="CAA9353963.1"/>
    </source>
</evidence>
<feature type="region of interest" description="Disordered" evidence="2">
    <location>
        <begin position="312"/>
        <end position="358"/>
    </location>
</feature>
<organism evidence="5">
    <name type="scientific">uncultured Nocardioidaceae bacterium</name>
    <dbReference type="NCBI Taxonomy" id="253824"/>
    <lineage>
        <taxon>Bacteria</taxon>
        <taxon>Bacillati</taxon>
        <taxon>Actinomycetota</taxon>
        <taxon>Actinomycetes</taxon>
        <taxon>Propionibacteriales</taxon>
        <taxon>Nocardioidaceae</taxon>
        <taxon>environmental samples</taxon>
    </lineage>
</organism>
<keyword evidence="1" id="KW-0175">Coiled coil</keyword>
<feature type="region of interest" description="Disordered" evidence="2">
    <location>
        <begin position="47"/>
        <end position="67"/>
    </location>
</feature>